<evidence type="ECO:0000313" key="10">
    <source>
        <dbReference type="Proteomes" id="UP001295684"/>
    </source>
</evidence>
<feature type="domain" description="RING-type" evidence="8">
    <location>
        <begin position="3"/>
        <end position="211"/>
    </location>
</feature>
<keyword evidence="7" id="KW-0472">Membrane</keyword>
<dbReference type="Proteomes" id="UP001295684">
    <property type="component" value="Unassembled WGS sequence"/>
</dbReference>
<dbReference type="PROSITE" id="PS51873">
    <property type="entry name" value="TRIAD"/>
    <property type="match status" value="1"/>
</dbReference>
<name>A0AAD1XSE5_EUPCR</name>
<dbReference type="Gene3D" id="1.20.120.1750">
    <property type="match status" value="1"/>
</dbReference>
<dbReference type="GO" id="GO:0016567">
    <property type="term" value="P:protein ubiquitination"/>
    <property type="evidence" value="ECO:0007669"/>
    <property type="project" value="InterPro"/>
</dbReference>
<dbReference type="AlphaFoldDB" id="A0AAD1XSE5"/>
<keyword evidence="1" id="KW-0808">Transferase</keyword>
<dbReference type="CDD" id="cd20336">
    <property type="entry name" value="Rcat_RBR"/>
    <property type="match status" value="1"/>
</dbReference>
<keyword evidence="7" id="KW-0812">Transmembrane</keyword>
<evidence type="ECO:0000256" key="2">
    <source>
        <dbReference type="ARBA" id="ARBA00022723"/>
    </source>
</evidence>
<feature type="transmembrane region" description="Helical" evidence="7">
    <location>
        <begin position="212"/>
        <end position="231"/>
    </location>
</feature>
<dbReference type="Pfam" id="PF22191">
    <property type="entry name" value="IBR_1"/>
    <property type="match status" value="1"/>
</dbReference>
<keyword evidence="10" id="KW-1185">Reference proteome</keyword>
<evidence type="ECO:0000256" key="6">
    <source>
        <dbReference type="ARBA" id="ARBA00022833"/>
    </source>
</evidence>
<dbReference type="GO" id="GO:0004842">
    <property type="term" value="F:ubiquitin-protein transferase activity"/>
    <property type="evidence" value="ECO:0007669"/>
    <property type="project" value="InterPro"/>
</dbReference>
<dbReference type="InterPro" id="IPR031127">
    <property type="entry name" value="E3_UB_ligase_RBR"/>
</dbReference>
<evidence type="ECO:0000259" key="8">
    <source>
        <dbReference type="PROSITE" id="PS51873"/>
    </source>
</evidence>
<comment type="caution">
    <text evidence="9">The sequence shown here is derived from an EMBL/GenBank/DDBJ whole genome shotgun (WGS) entry which is preliminary data.</text>
</comment>
<keyword evidence="4" id="KW-0863">Zinc-finger</keyword>
<keyword evidence="2" id="KW-0479">Metal-binding</keyword>
<dbReference type="PANTHER" id="PTHR11685">
    <property type="entry name" value="RBR FAMILY RING FINGER AND IBR DOMAIN-CONTAINING"/>
    <property type="match status" value="1"/>
</dbReference>
<evidence type="ECO:0000256" key="5">
    <source>
        <dbReference type="ARBA" id="ARBA00022786"/>
    </source>
</evidence>
<evidence type="ECO:0000256" key="3">
    <source>
        <dbReference type="ARBA" id="ARBA00022737"/>
    </source>
</evidence>
<sequence length="242" mass="27976">MSKHQPCSICYQNNTHWQHSCKSYVCSSCIQIWVITRITSDKLTSMEPIPCLQQKCNESIFFSEMQECLSPEQMDKVCKAYNDNYISLSMDIVRCPSPGCSFAGVMPPNKCIDPFECPDCGYIWRDHDQLSNSELASRSFYGLFNYNPESFNYLNKLIYNKACPSCGMAIEKLEGCSHMMCQQCRYEFCWDCLGHFAGYMHEKGQICWLRKYLLRTLTLISILLLISHWLLSYSLPEPQTGV</sequence>
<dbReference type="SUPFAM" id="SSF57850">
    <property type="entry name" value="RING/U-box"/>
    <property type="match status" value="1"/>
</dbReference>
<evidence type="ECO:0000313" key="9">
    <source>
        <dbReference type="EMBL" id="CAI2377440.1"/>
    </source>
</evidence>
<keyword evidence="7" id="KW-1133">Transmembrane helix</keyword>
<evidence type="ECO:0000256" key="7">
    <source>
        <dbReference type="SAM" id="Phobius"/>
    </source>
</evidence>
<protein>
    <recommendedName>
        <fullName evidence="8">RING-type domain-containing protein</fullName>
    </recommendedName>
</protein>
<keyword evidence="5" id="KW-0833">Ubl conjugation pathway</keyword>
<organism evidence="9 10">
    <name type="scientific">Euplotes crassus</name>
    <dbReference type="NCBI Taxonomy" id="5936"/>
    <lineage>
        <taxon>Eukaryota</taxon>
        <taxon>Sar</taxon>
        <taxon>Alveolata</taxon>
        <taxon>Ciliophora</taxon>
        <taxon>Intramacronucleata</taxon>
        <taxon>Spirotrichea</taxon>
        <taxon>Hypotrichia</taxon>
        <taxon>Euplotida</taxon>
        <taxon>Euplotidae</taxon>
        <taxon>Moneuplotes</taxon>
    </lineage>
</organism>
<evidence type="ECO:0000256" key="4">
    <source>
        <dbReference type="ARBA" id="ARBA00022771"/>
    </source>
</evidence>
<dbReference type="GO" id="GO:0008270">
    <property type="term" value="F:zinc ion binding"/>
    <property type="evidence" value="ECO:0007669"/>
    <property type="project" value="UniProtKB-KW"/>
</dbReference>
<dbReference type="EMBL" id="CAMPGE010019081">
    <property type="protein sequence ID" value="CAI2377440.1"/>
    <property type="molecule type" value="Genomic_DNA"/>
</dbReference>
<reference evidence="9" key="1">
    <citation type="submission" date="2023-07" db="EMBL/GenBank/DDBJ databases">
        <authorList>
            <consortium name="AG Swart"/>
            <person name="Singh M."/>
            <person name="Singh A."/>
            <person name="Seah K."/>
            <person name="Emmerich C."/>
        </authorList>
    </citation>
    <scope>NUCLEOTIDE SEQUENCE</scope>
    <source>
        <strain evidence="9">DP1</strain>
    </source>
</reference>
<keyword evidence="6" id="KW-0862">Zinc</keyword>
<proteinExistence type="predicted"/>
<gene>
    <name evidence="9" type="ORF">ECRASSUSDP1_LOCUS18826</name>
</gene>
<evidence type="ECO:0000256" key="1">
    <source>
        <dbReference type="ARBA" id="ARBA00022679"/>
    </source>
</evidence>
<dbReference type="InterPro" id="IPR044066">
    <property type="entry name" value="TRIAD_supradom"/>
</dbReference>
<accession>A0AAD1XSE5</accession>
<keyword evidence="3" id="KW-0677">Repeat</keyword>